<feature type="transmembrane region" description="Helical" evidence="6">
    <location>
        <begin position="240"/>
        <end position="258"/>
    </location>
</feature>
<dbReference type="InterPro" id="IPR051611">
    <property type="entry name" value="ECF_transporter_component"/>
</dbReference>
<feature type="transmembrane region" description="Helical" evidence="6">
    <location>
        <begin position="21"/>
        <end position="37"/>
    </location>
</feature>
<evidence type="ECO:0000256" key="1">
    <source>
        <dbReference type="ARBA" id="ARBA00004651"/>
    </source>
</evidence>
<keyword evidence="5 6" id="KW-0472">Membrane</keyword>
<dbReference type="KEGG" id="enn:FRE64_04295"/>
<dbReference type="Proteomes" id="UP000318453">
    <property type="component" value="Chromosome"/>
</dbReference>
<protein>
    <submittedName>
        <fullName evidence="7">Cobalt ECF transporter T component CbiQ</fullName>
    </submittedName>
</protein>
<reference evidence="7" key="1">
    <citation type="submission" date="2019-08" db="EMBL/GenBank/DDBJ databases">
        <title>Carotenoids and Carotenoid Binding Proteins in the Halophilic Cyanobacterium Euhalothece sp. ZM00.</title>
        <authorList>
            <person name="Cho S.M."/>
            <person name="Song J.Y."/>
            <person name="Park Y.-I."/>
        </authorList>
    </citation>
    <scope>NUCLEOTIDE SEQUENCE [LARGE SCALE GENOMIC DNA]</scope>
    <source>
        <strain evidence="7">Z-M001</strain>
    </source>
</reference>
<evidence type="ECO:0000313" key="7">
    <source>
        <dbReference type="EMBL" id="QDZ39218.1"/>
    </source>
</evidence>
<keyword evidence="3 6" id="KW-0812">Transmembrane</keyword>
<dbReference type="EMBL" id="CP042326">
    <property type="protein sequence ID" value="QDZ39218.1"/>
    <property type="molecule type" value="Genomic_DNA"/>
</dbReference>
<dbReference type="AlphaFoldDB" id="A0A5B8NJV8"/>
<keyword evidence="8" id="KW-1185">Reference proteome</keyword>
<dbReference type="InterPro" id="IPR003339">
    <property type="entry name" value="ABC/ECF_trnsptr_transmembrane"/>
</dbReference>
<feature type="transmembrane region" description="Helical" evidence="6">
    <location>
        <begin position="73"/>
        <end position="92"/>
    </location>
</feature>
<feature type="transmembrane region" description="Helical" evidence="6">
    <location>
        <begin position="43"/>
        <end position="61"/>
    </location>
</feature>
<dbReference type="OrthoDB" id="8585740at2"/>
<accession>A0A5B8NJV8</accession>
<dbReference type="NCBIfam" id="TIGR02454">
    <property type="entry name" value="ECF_T_CbiQ"/>
    <property type="match status" value="1"/>
</dbReference>
<dbReference type="CDD" id="cd16914">
    <property type="entry name" value="EcfT"/>
    <property type="match status" value="1"/>
</dbReference>
<comment type="subcellular location">
    <subcellularLocation>
        <location evidence="1">Cell membrane</location>
        <topology evidence="1">Multi-pass membrane protein</topology>
    </subcellularLocation>
</comment>
<dbReference type="InterPro" id="IPR012809">
    <property type="entry name" value="ECF_CbiQ"/>
</dbReference>
<evidence type="ECO:0000313" key="8">
    <source>
        <dbReference type="Proteomes" id="UP000318453"/>
    </source>
</evidence>
<proteinExistence type="predicted"/>
<evidence type="ECO:0000256" key="2">
    <source>
        <dbReference type="ARBA" id="ARBA00022475"/>
    </source>
</evidence>
<dbReference type="PANTHER" id="PTHR34857">
    <property type="entry name" value="SLL0384 PROTEIN"/>
    <property type="match status" value="1"/>
</dbReference>
<name>A0A5B8NJV8_9CHRO</name>
<dbReference type="GO" id="GO:0043190">
    <property type="term" value="C:ATP-binding cassette (ABC) transporter complex"/>
    <property type="evidence" value="ECO:0007669"/>
    <property type="project" value="InterPro"/>
</dbReference>
<evidence type="ECO:0000256" key="4">
    <source>
        <dbReference type="ARBA" id="ARBA00022989"/>
    </source>
</evidence>
<keyword evidence="4 6" id="KW-1133">Transmembrane helix</keyword>
<dbReference type="PANTHER" id="PTHR34857:SF2">
    <property type="entry name" value="SLL0384 PROTEIN"/>
    <property type="match status" value="1"/>
</dbReference>
<keyword evidence="2" id="KW-1003">Cell membrane</keyword>
<dbReference type="RefSeq" id="WP_146294824.1">
    <property type="nucleotide sequence ID" value="NZ_CP042326.1"/>
</dbReference>
<evidence type="ECO:0000256" key="3">
    <source>
        <dbReference type="ARBA" id="ARBA00022692"/>
    </source>
</evidence>
<dbReference type="Pfam" id="PF02361">
    <property type="entry name" value="CbiQ"/>
    <property type="match status" value="1"/>
</dbReference>
<evidence type="ECO:0000256" key="5">
    <source>
        <dbReference type="ARBA" id="ARBA00023136"/>
    </source>
</evidence>
<feature type="transmembrane region" description="Helical" evidence="6">
    <location>
        <begin position="104"/>
        <end position="128"/>
    </location>
</feature>
<dbReference type="GO" id="GO:0006824">
    <property type="term" value="P:cobalt ion transport"/>
    <property type="evidence" value="ECO:0007669"/>
    <property type="project" value="InterPro"/>
</dbReference>
<evidence type="ECO:0000256" key="6">
    <source>
        <dbReference type="SAM" id="Phobius"/>
    </source>
</evidence>
<gene>
    <name evidence="7" type="primary">cbiQ</name>
    <name evidence="7" type="ORF">FRE64_04295</name>
</gene>
<organism evidence="7 8">
    <name type="scientific">Euhalothece natronophila Z-M001</name>
    <dbReference type="NCBI Taxonomy" id="522448"/>
    <lineage>
        <taxon>Bacteria</taxon>
        <taxon>Bacillati</taxon>
        <taxon>Cyanobacteriota</taxon>
        <taxon>Cyanophyceae</taxon>
        <taxon>Oscillatoriophycideae</taxon>
        <taxon>Chroococcales</taxon>
        <taxon>Halothecacae</taxon>
        <taxon>Halothece cluster</taxon>
        <taxon>Euhalothece</taxon>
    </lineage>
</organism>
<sequence>MKLALDQYAHLDSPMHQWHQPLKLVALGSLIFAFAFIESLQLLPMMVIITGVVLGLSRLPLRFVLSRFRYPGLFIATVILVLPLVSGETVIWELAGIAVRQEGLLSVLLIVTRFACILTISLVLFGTAPFLSSIRAMRSLGLPPIIVDMTLLAYRYLESFGETLTTMQRAMKLRGFNAHQFNRRNARLFASLIGSLLVRSYEQSQRVYQAMILRGYGYGLSQEQTGLRGALQAATPAMQFWFWFTCAIALSLVIAEVIS</sequence>